<feature type="transmembrane region" description="Helical" evidence="1">
    <location>
        <begin position="76"/>
        <end position="105"/>
    </location>
</feature>
<dbReference type="RefSeq" id="WP_328853037.1">
    <property type="nucleotide sequence ID" value="NZ_CP108084.1"/>
</dbReference>
<keyword evidence="1" id="KW-1133">Transmembrane helix</keyword>
<accession>A0ABZ1SDA1</accession>
<evidence type="ECO:0000313" key="3">
    <source>
        <dbReference type="Proteomes" id="UP001432190"/>
    </source>
</evidence>
<sequence>MVTRRLAEALLRAATRRWPAEYRDELGREWSAELHVLTAQRQRLRMLRYAASLAASRPDGPLAGPRAVRGRAGRTAAALLLAPVAGVGIVLVSAVVMAVVVNGFLATTVSWSTRAQLPLLTVLTAALALLLARFAARWGRRSALAGPLRTALGVMLPVGVTAVLLEYVLNRGTQGLIRAAPGLVSWLTLLTLVLWGASALAGRGRVRAAWWFGVLGALVVADVSVVLTVVNAIPAGPQTVVDGLPQADTVDRISAPLWLFASWTDWSFGLPRPTPWELFLITDLVEVQPYLYLAVSPYALAYAVNAARSAPPADAAPPAGLPA</sequence>
<keyword evidence="1" id="KW-0812">Transmembrane</keyword>
<organism evidence="2 3">
    <name type="scientific">Micromonospora globbae</name>
    <dbReference type="NCBI Taxonomy" id="1894969"/>
    <lineage>
        <taxon>Bacteria</taxon>
        <taxon>Bacillati</taxon>
        <taxon>Actinomycetota</taxon>
        <taxon>Actinomycetes</taxon>
        <taxon>Micromonosporales</taxon>
        <taxon>Micromonosporaceae</taxon>
        <taxon>Micromonospora</taxon>
    </lineage>
</organism>
<dbReference type="EMBL" id="CP108084">
    <property type="protein sequence ID" value="WUP51932.1"/>
    <property type="molecule type" value="Genomic_DNA"/>
</dbReference>
<protein>
    <submittedName>
        <fullName evidence="2">Uncharacterized protein</fullName>
    </submittedName>
</protein>
<keyword evidence="3" id="KW-1185">Reference proteome</keyword>
<name>A0ABZ1SDA1_9ACTN</name>
<evidence type="ECO:0000256" key="1">
    <source>
        <dbReference type="SAM" id="Phobius"/>
    </source>
</evidence>
<feature type="transmembrane region" description="Helical" evidence="1">
    <location>
        <begin position="117"/>
        <end position="136"/>
    </location>
</feature>
<reference evidence="2" key="1">
    <citation type="submission" date="2022-10" db="EMBL/GenBank/DDBJ databases">
        <title>The complete genomes of actinobacterial strains from the NBC collection.</title>
        <authorList>
            <person name="Joergensen T.S."/>
            <person name="Alvarez Arevalo M."/>
            <person name="Sterndorff E.B."/>
            <person name="Faurdal D."/>
            <person name="Vuksanovic O."/>
            <person name="Mourched A.-S."/>
            <person name="Charusanti P."/>
            <person name="Shaw S."/>
            <person name="Blin K."/>
            <person name="Weber T."/>
        </authorList>
    </citation>
    <scope>NUCLEOTIDE SEQUENCE</scope>
    <source>
        <strain evidence="2">NBC_00256</strain>
    </source>
</reference>
<proteinExistence type="predicted"/>
<feature type="transmembrane region" description="Helical" evidence="1">
    <location>
        <begin position="148"/>
        <end position="169"/>
    </location>
</feature>
<feature type="transmembrane region" description="Helical" evidence="1">
    <location>
        <begin position="209"/>
        <end position="230"/>
    </location>
</feature>
<evidence type="ECO:0000313" key="2">
    <source>
        <dbReference type="EMBL" id="WUP51932.1"/>
    </source>
</evidence>
<keyword evidence="1" id="KW-0472">Membrane</keyword>
<dbReference type="Proteomes" id="UP001432190">
    <property type="component" value="Chromosome"/>
</dbReference>
<gene>
    <name evidence="2" type="ORF">OG994_10620</name>
</gene>
<feature type="transmembrane region" description="Helical" evidence="1">
    <location>
        <begin position="175"/>
        <end position="197"/>
    </location>
</feature>